<evidence type="ECO:0000313" key="3">
    <source>
        <dbReference type="EMBL" id="EKN42962.1"/>
    </source>
</evidence>
<comment type="caution">
    <text evidence="3">The sequence shown here is derived from an EMBL/GenBank/DDBJ whole genome shotgun (WGS) entry which is preliminary data.</text>
</comment>
<dbReference type="PATRIC" id="fig|1232189.3.peg.579"/>
<dbReference type="AlphaFoldDB" id="M1ZT33"/>
<reference evidence="3 4" key="1">
    <citation type="submission" date="2012-10" db="EMBL/GenBank/DDBJ databases">
        <authorList>
            <person name="Strain E.A."/>
            <person name="Brown E."/>
            <person name="Allard M.W."/>
            <person name="Gonzalez-Escalona N."/>
            <person name="Timme R."/>
        </authorList>
    </citation>
    <scope>NUCLEOTIDE SEQUENCE [LARGE SCALE GENOMIC DNA]</scope>
    <source>
        <strain evidence="3 4">CFSAN001627</strain>
    </source>
</reference>
<feature type="region of interest" description="Disordered" evidence="1">
    <location>
        <begin position="149"/>
        <end position="169"/>
    </location>
</feature>
<feature type="domain" description="Dit-like phage tail protein N-terminal" evidence="2">
    <location>
        <begin position="13"/>
        <end position="125"/>
    </location>
</feature>
<dbReference type="EMBL" id="AMXI01000197">
    <property type="protein sequence ID" value="EKN42962.1"/>
    <property type="molecule type" value="Genomic_DNA"/>
</dbReference>
<name>M1ZT33_CLOBO</name>
<sequence length="169" mass="19236">MPNLCKLGDVYLTVVKEEQISFSNSITERNVEDGAIITDHAKKNMIGIQISGYIFDNKEYPEATINQLRRYSVNRTVLKYYGVNNWRSCIMENFDFTHSASIGNGIEFSIKLREIGIIQKTYVSINASKLSIPNIEALKEQLEEKKQAKEEAKKAKLEATKNKGKQAKK</sequence>
<dbReference type="Pfam" id="PF21821">
    <property type="entry name" value="Dit_like"/>
    <property type="match status" value="1"/>
</dbReference>
<feature type="compositionally biased region" description="Basic and acidic residues" evidence="1">
    <location>
        <begin position="149"/>
        <end position="161"/>
    </location>
</feature>
<dbReference type="Proteomes" id="UP000011944">
    <property type="component" value="Unassembled WGS sequence"/>
</dbReference>
<evidence type="ECO:0000313" key="4">
    <source>
        <dbReference type="Proteomes" id="UP000011944"/>
    </source>
</evidence>
<proteinExistence type="predicted"/>
<accession>M1ZT33</accession>
<organism evidence="3 4">
    <name type="scientific">Clostridium botulinum CFSAN001627</name>
    <dbReference type="NCBI Taxonomy" id="1232189"/>
    <lineage>
        <taxon>Bacteria</taxon>
        <taxon>Bacillati</taxon>
        <taxon>Bacillota</taxon>
        <taxon>Clostridia</taxon>
        <taxon>Eubacteriales</taxon>
        <taxon>Clostridiaceae</taxon>
        <taxon>Clostridium</taxon>
    </lineage>
</organism>
<evidence type="ECO:0000256" key="1">
    <source>
        <dbReference type="SAM" id="MobiDB-lite"/>
    </source>
</evidence>
<reference evidence="3 4" key="2">
    <citation type="submission" date="2013-03" db="EMBL/GenBank/DDBJ databases">
        <title>Diversity in Clostridium botulinum.</title>
        <authorList>
            <person name="Timme R.E."/>
            <person name="Allard M."/>
            <person name="Luo Y."/>
            <person name="Strain E."/>
            <person name="Gonzalez-Escalona N."/>
            <person name="Brown E."/>
        </authorList>
    </citation>
    <scope>NUCLEOTIDE SEQUENCE [LARGE SCALE GENOMIC DNA]</scope>
    <source>
        <strain evidence="3 4">CFSAN001627</strain>
    </source>
</reference>
<gene>
    <name evidence="3" type="ORF">CFSAN001627_03555</name>
</gene>
<evidence type="ECO:0000259" key="2">
    <source>
        <dbReference type="Pfam" id="PF21821"/>
    </source>
</evidence>
<dbReference type="InterPro" id="IPR048494">
    <property type="entry name" value="Dit-like_N"/>
</dbReference>
<protein>
    <recommendedName>
        <fullName evidence="2">Dit-like phage tail protein N-terminal domain-containing protein</fullName>
    </recommendedName>
</protein>